<evidence type="ECO:0000256" key="4">
    <source>
        <dbReference type="ARBA" id="ARBA00022598"/>
    </source>
</evidence>
<keyword evidence="13" id="KW-1185">Reference proteome</keyword>
<dbReference type="GO" id="GO:0005829">
    <property type="term" value="C:cytosol"/>
    <property type="evidence" value="ECO:0007669"/>
    <property type="project" value="TreeGrafter"/>
</dbReference>
<keyword evidence="6 10" id="KW-0067">ATP-binding</keyword>
<comment type="similarity">
    <text evidence="2 10">Belongs to the class-II aminoacyl-tRNA synthetase family.</text>
</comment>
<evidence type="ECO:0000313" key="13">
    <source>
        <dbReference type="Proteomes" id="UP001165427"/>
    </source>
</evidence>
<dbReference type="GO" id="GO:0006420">
    <property type="term" value="P:arginyl-tRNA aminoacylation"/>
    <property type="evidence" value="ECO:0007669"/>
    <property type="project" value="InterPro"/>
</dbReference>
<evidence type="ECO:0000256" key="9">
    <source>
        <dbReference type="ARBA" id="ARBA00047937"/>
    </source>
</evidence>
<dbReference type="RefSeq" id="WP_246903693.1">
    <property type="nucleotide sequence ID" value="NZ_JALJRB010000004.1"/>
</dbReference>
<protein>
    <recommendedName>
        <fullName evidence="10">Glycine--tRNA ligase beta subunit</fullName>
        <ecNumber evidence="10">6.1.1.14</ecNumber>
    </recommendedName>
    <alternativeName>
        <fullName evidence="10">Glycyl-tRNA synthetase beta subunit</fullName>
        <shortName evidence="10">GlyRS</shortName>
    </alternativeName>
</protein>
<dbReference type="Proteomes" id="UP001165427">
    <property type="component" value="Unassembled WGS sequence"/>
</dbReference>
<dbReference type="PANTHER" id="PTHR30075">
    <property type="entry name" value="GLYCYL-TRNA SYNTHETASE"/>
    <property type="match status" value="1"/>
</dbReference>
<dbReference type="HAMAP" id="MF_00255">
    <property type="entry name" value="Gly_tRNA_synth_beta"/>
    <property type="match status" value="1"/>
</dbReference>
<keyword evidence="3 10" id="KW-0963">Cytoplasm</keyword>
<dbReference type="SUPFAM" id="SSF109604">
    <property type="entry name" value="HD-domain/PDEase-like"/>
    <property type="match status" value="1"/>
</dbReference>
<comment type="catalytic activity">
    <reaction evidence="9 10">
        <text>tRNA(Gly) + glycine + ATP = glycyl-tRNA(Gly) + AMP + diphosphate</text>
        <dbReference type="Rhea" id="RHEA:16013"/>
        <dbReference type="Rhea" id="RHEA-COMP:9664"/>
        <dbReference type="Rhea" id="RHEA-COMP:9683"/>
        <dbReference type="ChEBI" id="CHEBI:30616"/>
        <dbReference type="ChEBI" id="CHEBI:33019"/>
        <dbReference type="ChEBI" id="CHEBI:57305"/>
        <dbReference type="ChEBI" id="CHEBI:78442"/>
        <dbReference type="ChEBI" id="CHEBI:78522"/>
        <dbReference type="ChEBI" id="CHEBI:456215"/>
        <dbReference type="EC" id="6.1.1.14"/>
    </reaction>
</comment>
<keyword evidence="5 10" id="KW-0547">Nucleotide-binding</keyword>
<evidence type="ECO:0000256" key="7">
    <source>
        <dbReference type="ARBA" id="ARBA00022917"/>
    </source>
</evidence>
<dbReference type="Pfam" id="PF02092">
    <property type="entry name" value="tRNA_synt_2f"/>
    <property type="match status" value="1"/>
</dbReference>
<dbReference type="InterPro" id="IPR015944">
    <property type="entry name" value="Gly-tRNA-synth_bsu"/>
</dbReference>
<evidence type="ECO:0000256" key="6">
    <source>
        <dbReference type="ARBA" id="ARBA00022840"/>
    </source>
</evidence>
<dbReference type="AlphaFoldDB" id="A0AA41UHT6"/>
<accession>A0AA41UHT6</accession>
<keyword evidence="7 10" id="KW-0648">Protein biosynthesis</keyword>
<dbReference type="GO" id="GO:0005524">
    <property type="term" value="F:ATP binding"/>
    <property type="evidence" value="ECO:0007669"/>
    <property type="project" value="UniProtKB-UniRule"/>
</dbReference>
<proteinExistence type="inferred from homology"/>
<evidence type="ECO:0000256" key="10">
    <source>
        <dbReference type="HAMAP-Rule" id="MF_00255"/>
    </source>
</evidence>
<dbReference type="PROSITE" id="PS50861">
    <property type="entry name" value="AA_TRNA_LIGASE_II_GLYAB"/>
    <property type="match status" value="1"/>
</dbReference>
<dbReference type="PRINTS" id="PR01045">
    <property type="entry name" value="TRNASYNTHGB"/>
</dbReference>
<comment type="subcellular location">
    <subcellularLocation>
        <location evidence="1 10">Cytoplasm</location>
    </subcellularLocation>
</comment>
<keyword evidence="8 10" id="KW-0030">Aminoacyl-tRNA synthetase</keyword>
<dbReference type="PANTHER" id="PTHR30075:SF2">
    <property type="entry name" value="GLYCINE--TRNA LIGASE, CHLOROPLASTIC_MITOCHONDRIAL 2"/>
    <property type="match status" value="1"/>
</dbReference>
<evidence type="ECO:0000256" key="5">
    <source>
        <dbReference type="ARBA" id="ARBA00022741"/>
    </source>
</evidence>
<feature type="domain" description="DALR anticodon binding" evidence="11">
    <location>
        <begin position="585"/>
        <end position="688"/>
    </location>
</feature>
<dbReference type="Gene3D" id="1.10.730.10">
    <property type="entry name" value="Isoleucyl-tRNA Synthetase, Domain 1"/>
    <property type="match status" value="1"/>
</dbReference>
<evidence type="ECO:0000256" key="2">
    <source>
        <dbReference type="ARBA" id="ARBA00008226"/>
    </source>
</evidence>
<gene>
    <name evidence="10 12" type="primary">glyS</name>
    <name evidence="12" type="ORF">MRX98_05295</name>
</gene>
<dbReference type="Pfam" id="PF05746">
    <property type="entry name" value="DALR_1"/>
    <property type="match status" value="1"/>
</dbReference>
<dbReference type="InterPro" id="IPR006194">
    <property type="entry name" value="Gly-tRNA-synth_heterodimer"/>
</dbReference>
<comment type="caution">
    <text evidence="12">The sequence shown here is derived from an EMBL/GenBank/DDBJ whole genome shotgun (WGS) entry which is preliminary data.</text>
</comment>
<comment type="subunit">
    <text evidence="10">Tetramer of two alpha and two beta subunits.</text>
</comment>
<dbReference type="GO" id="GO:0004820">
    <property type="term" value="F:glycine-tRNA ligase activity"/>
    <property type="evidence" value="ECO:0007669"/>
    <property type="project" value="UniProtKB-UniRule"/>
</dbReference>
<evidence type="ECO:0000256" key="8">
    <source>
        <dbReference type="ARBA" id="ARBA00023146"/>
    </source>
</evidence>
<dbReference type="NCBIfam" id="TIGR00211">
    <property type="entry name" value="glyS"/>
    <property type="match status" value="1"/>
</dbReference>
<keyword evidence="4 10" id="KW-0436">Ligase</keyword>
<evidence type="ECO:0000313" key="12">
    <source>
        <dbReference type="EMBL" id="MCJ8499980.1"/>
    </source>
</evidence>
<evidence type="ECO:0000256" key="3">
    <source>
        <dbReference type="ARBA" id="ARBA00022490"/>
    </source>
</evidence>
<evidence type="ECO:0000259" key="11">
    <source>
        <dbReference type="SMART" id="SM00836"/>
    </source>
</evidence>
<sequence length="690" mass="75285">MQSLLLEIGTEEIPAGYIEPALTALAADLVRKLGHARIEHGAVTTCGTPRRLAVIIADVAPRQRSLTETVTGPPERVALDDQGNWTMAARKFAEKVGMPVERLTVADTPKGRYLCGRLVDKGTTTASVLRQLLPDAIFNTPFPKTMRWSDLSIAFARPIQSVVALLGQRVIGFTLGGAIKCGRHTRGHLFMHPKRVKINDATSYHETLRGASVIVDIAERRHMVQVRIDQAAAELGGTIVADEALVDTVTHLVEAPFATGGRFDDVFLELPREILITSMREHQKYFAVTDADGRLMPCFVAVNNTATKDMALVARGHERVLRARLSDARFFYRSDLQQPMENWNEKLKGVLFQAKLGTMHAKSQRIEEMAGWLADVAGPEFKTDLLQAARLCKADLVSQVVYEFPNLQGIMGRVYAAAAGAPEAVAAAIEEHYRPTYSGGPLPQHRTGALLAVADKLDTICGCFSVGLTPTGASDPYALRRLGIGIVQIMLAQQLTFSLRAAIEQAMQPFAGDTTGTAAAEAVYGFLQQRIAHLLAEQGHYDKDLVAAVVTVSVDHIPNVWQRAAALQALKGAPDFEPLAVAFKRAVNILRKAESLPDRSPAPTLFTESAEQALYDACGQVKGQVEAHLAAGRPDDALRIIATLREPVDRFFDEVMVMDEDPRLRDNRLALLQAIADLFGRIADFSKIAT</sequence>
<evidence type="ECO:0000256" key="1">
    <source>
        <dbReference type="ARBA" id="ARBA00004496"/>
    </source>
</evidence>
<dbReference type="EMBL" id="JALJRB010000004">
    <property type="protein sequence ID" value="MCJ8499980.1"/>
    <property type="molecule type" value="Genomic_DNA"/>
</dbReference>
<dbReference type="GO" id="GO:0006426">
    <property type="term" value="P:glycyl-tRNA aminoacylation"/>
    <property type="evidence" value="ECO:0007669"/>
    <property type="project" value="UniProtKB-UniRule"/>
</dbReference>
<dbReference type="EC" id="6.1.1.14" evidence="10"/>
<dbReference type="SMART" id="SM00836">
    <property type="entry name" value="DALR_1"/>
    <property type="match status" value="1"/>
</dbReference>
<organism evidence="12 13">
    <name type="scientific">Desulfatitalea alkaliphila</name>
    <dbReference type="NCBI Taxonomy" id="2929485"/>
    <lineage>
        <taxon>Bacteria</taxon>
        <taxon>Pseudomonadati</taxon>
        <taxon>Thermodesulfobacteriota</taxon>
        <taxon>Desulfobacteria</taxon>
        <taxon>Desulfobacterales</taxon>
        <taxon>Desulfosarcinaceae</taxon>
        <taxon>Desulfatitalea</taxon>
    </lineage>
</organism>
<dbReference type="InterPro" id="IPR008909">
    <property type="entry name" value="DALR_anticod-bd"/>
</dbReference>
<reference evidence="12" key="1">
    <citation type="submission" date="2022-04" db="EMBL/GenBank/DDBJ databases">
        <title>Desulfatitalea alkaliphila sp. nov., a novel anaerobic sulfate-reducing bacterium isolated from terrestrial mud volcano, Taman Peninsula, Russia.</title>
        <authorList>
            <person name="Khomyakova M.A."/>
            <person name="Merkel A.Y."/>
            <person name="Slobodkin A.I."/>
        </authorList>
    </citation>
    <scope>NUCLEOTIDE SEQUENCE</scope>
    <source>
        <strain evidence="12">M08but</strain>
    </source>
</reference>
<name>A0AA41UHT6_9BACT</name>
<dbReference type="GO" id="GO:0004814">
    <property type="term" value="F:arginine-tRNA ligase activity"/>
    <property type="evidence" value="ECO:0007669"/>
    <property type="project" value="InterPro"/>
</dbReference>